<evidence type="ECO:0000259" key="4">
    <source>
        <dbReference type="Pfam" id="PF05698"/>
    </source>
</evidence>
<reference evidence="5" key="1">
    <citation type="submission" date="2019-08" db="EMBL/GenBank/DDBJ databases">
        <authorList>
            <person name="Kucharzyk K."/>
            <person name="Murdoch R.W."/>
            <person name="Higgins S."/>
            <person name="Loffler F."/>
        </authorList>
    </citation>
    <scope>NUCLEOTIDE SEQUENCE</scope>
</reference>
<name>A0A645ECP0_9ZZZZ</name>
<gene>
    <name evidence="5" type="primary">tig_48</name>
    <name evidence="5" type="ORF">SDC9_146302</name>
</gene>
<protein>
    <submittedName>
        <fullName evidence="5">Trigger factor</fullName>
        <ecNumber evidence="5">5.2.1.8</ecNumber>
    </submittedName>
</protein>
<dbReference type="InterPro" id="IPR037041">
    <property type="entry name" value="Trigger_fac_C_sf"/>
</dbReference>
<dbReference type="GO" id="GO:0006457">
    <property type="term" value="P:protein folding"/>
    <property type="evidence" value="ECO:0007669"/>
    <property type="project" value="InterPro"/>
</dbReference>
<dbReference type="GO" id="GO:0015031">
    <property type="term" value="P:protein transport"/>
    <property type="evidence" value="ECO:0007669"/>
    <property type="project" value="InterPro"/>
</dbReference>
<accession>A0A645ECP0</accession>
<evidence type="ECO:0000313" key="5">
    <source>
        <dbReference type="EMBL" id="MPM99111.1"/>
    </source>
</evidence>
<dbReference type="InterPro" id="IPR027304">
    <property type="entry name" value="Trigger_fact/SurA_dom_sf"/>
</dbReference>
<dbReference type="Gene3D" id="1.10.3120.10">
    <property type="entry name" value="Trigger factor, C-terminal domain"/>
    <property type="match status" value="1"/>
</dbReference>
<dbReference type="SUPFAM" id="SSF109998">
    <property type="entry name" value="Triger factor/SurA peptide-binding domain-like"/>
    <property type="match status" value="1"/>
</dbReference>
<evidence type="ECO:0000256" key="2">
    <source>
        <dbReference type="ARBA" id="ARBA00023235"/>
    </source>
</evidence>
<organism evidence="5">
    <name type="scientific">bioreactor metagenome</name>
    <dbReference type="NCBI Taxonomy" id="1076179"/>
    <lineage>
        <taxon>unclassified sequences</taxon>
        <taxon>metagenomes</taxon>
        <taxon>ecological metagenomes</taxon>
    </lineage>
</organism>
<evidence type="ECO:0000256" key="1">
    <source>
        <dbReference type="ARBA" id="ARBA00023110"/>
    </source>
</evidence>
<keyword evidence="2 5" id="KW-0413">Isomerase</keyword>
<dbReference type="InterPro" id="IPR008880">
    <property type="entry name" value="Trigger_fac_C"/>
</dbReference>
<comment type="caution">
    <text evidence="5">The sequence shown here is derived from an EMBL/GenBank/DDBJ whole genome shotgun (WGS) entry which is preliminary data.</text>
</comment>
<dbReference type="AlphaFoldDB" id="A0A645ECP0"/>
<feature type="region of interest" description="Disordered" evidence="3">
    <location>
        <begin position="95"/>
        <end position="121"/>
    </location>
</feature>
<dbReference type="EC" id="5.2.1.8" evidence="5"/>
<dbReference type="GO" id="GO:0003755">
    <property type="term" value="F:peptidyl-prolyl cis-trans isomerase activity"/>
    <property type="evidence" value="ECO:0007669"/>
    <property type="project" value="UniProtKB-KW"/>
</dbReference>
<proteinExistence type="predicted"/>
<sequence>MYLNYTGMTAEKLKEEFRPQAERSVKVRLALEKIAKLEDIAIGDGETDEEYARLASEYKIEDEKAREYFDRELVANDLKISKALKLVKDSAKINEKPFEPHSHECDDENCGCHHGEDHDHE</sequence>
<dbReference type="Pfam" id="PF05698">
    <property type="entry name" value="Trigger_C"/>
    <property type="match status" value="1"/>
</dbReference>
<dbReference type="EMBL" id="VSSQ01045227">
    <property type="protein sequence ID" value="MPM99111.1"/>
    <property type="molecule type" value="Genomic_DNA"/>
</dbReference>
<feature type="domain" description="Trigger factor C-terminal" evidence="4">
    <location>
        <begin position="1"/>
        <end position="88"/>
    </location>
</feature>
<evidence type="ECO:0000256" key="3">
    <source>
        <dbReference type="SAM" id="MobiDB-lite"/>
    </source>
</evidence>
<keyword evidence="1" id="KW-0697">Rotamase</keyword>